<name>B9M855_GEODF</name>
<dbReference type="PANTHER" id="PTHR43409:SF16">
    <property type="entry name" value="SLR0320 PROTEIN"/>
    <property type="match status" value="1"/>
</dbReference>
<dbReference type="OrthoDB" id="9762608at2"/>
<feature type="domain" description="Radical SAM core" evidence="7">
    <location>
        <begin position="173"/>
        <end position="402"/>
    </location>
</feature>
<evidence type="ECO:0000313" key="8">
    <source>
        <dbReference type="EMBL" id="ACM20321.1"/>
    </source>
</evidence>
<dbReference type="PROSITE" id="PS51257">
    <property type="entry name" value="PROKAR_LIPOPROTEIN"/>
    <property type="match status" value="1"/>
</dbReference>
<dbReference type="Gene3D" id="3.80.30.20">
    <property type="entry name" value="tm_1862 like domain"/>
    <property type="match status" value="1"/>
</dbReference>
<dbReference type="InterPro" id="IPR051198">
    <property type="entry name" value="BchE-like"/>
</dbReference>
<keyword evidence="5" id="KW-0411">Iron-sulfur</keyword>
<comment type="cofactor">
    <cofactor evidence="1">
        <name>[4Fe-4S] cluster</name>
        <dbReference type="ChEBI" id="CHEBI:49883"/>
    </cofactor>
</comment>
<proteinExistence type="predicted"/>
<evidence type="ECO:0000259" key="6">
    <source>
        <dbReference type="PROSITE" id="PS51332"/>
    </source>
</evidence>
<dbReference type="Pfam" id="PF13311">
    <property type="entry name" value="DUF4080"/>
    <property type="match status" value="1"/>
</dbReference>
<dbReference type="STRING" id="316067.Geob_1964"/>
<evidence type="ECO:0000256" key="1">
    <source>
        <dbReference type="ARBA" id="ARBA00001966"/>
    </source>
</evidence>
<keyword evidence="9" id="KW-1185">Reference proteome</keyword>
<keyword evidence="4" id="KW-0408">Iron</keyword>
<organism evidence="8 9">
    <name type="scientific">Geotalea daltonii (strain DSM 22248 / JCM 15807 / FRC-32)</name>
    <name type="common">Geobacter daltonii</name>
    <dbReference type="NCBI Taxonomy" id="316067"/>
    <lineage>
        <taxon>Bacteria</taxon>
        <taxon>Pseudomonadati</taxon>
        <taxon>Thermodesulfobacteriota</taxon>
        <taxon>Desulfuromonadia</taxon>
        <taxon>Geobacterales</taxon>
        <taxon>Geobacteraceae</taxon>
        <taxon>Geotalea</taxon>
    </lineage>
</organism>
<dbReference type="Pfam" id="PF04055">
    <property type="entry name" value="Radical_SAM"/>
    <property type="match status" value="1"/>
</dbReference>
<evidence type="ECO:0000256" key="5">
    <source>
        <dbReference type="ARBA" id="ARBA00023014"/>
    </source>
</evidence>
<keyword evidence="3" id="KW-0479">Metal-binding</keyword>
<dbReference type="PANTHER" id="PTHR43409">
    <property type="entry name" value="ANAEROBIC MAGNESIUM-PROTOPORPHYRIN IX MONOMETHYL ESTER CYCLASE-RELATED"/>
    <property type="match status" value="1"/>
</dbReference>
<dbReference type="PROSITE" id="PS51332">
    <property type="entry name" value="B12_BINDING"/>
    <property type="match status" value="1"/>
</dbReference>
<dbReference type="InterPro" id="IPR025288">
    <property type="entry name" value="DUF4080"/>
</dbReference>
<evidence type="ECO:0000256" key="2">
    <source>
        <dbReference type="ARBA" id="ARBA00022691"/>
    </source>
</evidence>
<sequence length="571" mass="64284">MKVLFTTLHAKYVHASLALPYLTVACRDLAGLETIIREFTINEPSDAVLHQLVAEKADVVLFSCYIWNIHQTLKLAADLKLVQPETCIVLGGPEASHGVFELLDRHPAVDCIVRGEGEASCRQLLEALLSDQPIEDIDGILCRTGADIIAAPERAPIACLDSIPSPFAAGLADLKKPLVYFETSRGCPFSCAFCMSSLERGVRSFSMERIRDDLGILMAKEVQTVKLVDRTFNYDASRANEIWDFILCNNRQSRFHFEIAADLLTDENVELLGRVPRDTFRFEIGVQSRDAETLERVGRKSDLERLFSNVARLRQDTHVTIHLDLVAGLPEEDLQGFLHSLQSLFQLNPHHIQVEPLKVLKGAPMRKIADSEGYAYSAAPPYKILRTPWLTYGDICRIELISRLVDLLYNSGRFGTSLSVLAEHAPLADIFHAAAHYWEEQDIPMHTPLSGLFESLWHFAETILPSSRGEKIRESLCYDFCLAEYPAAGRLPSFFTEIETVNSAVPRGRTGEIIRRLGIAEDSKVRSFRWSFKEDFRIKPHLPNRVDLLFLYISAPGQGLRVQVLEEEKPL</sequence>
<dbReference type="InterPro" id="IPR023404">
    <property type="entry name" value="rSAM_horseshoe"/>
</dbReference>
<dbReference type="SFLD" id="SFLDS00029">
    <property type="entry name" value="Radical_SAM"/>
    <property type="match status" value="1"/>
</dbReference>
<dbReference type="InterPro" id="IPR034466">
    <property type="entry name" value="Methyltransferase_Class_B"/>
</dbReference>
<dbReference type="InterPro" id="IPR058240">
    <property type="entry name" value="rSAM_sf"/>
</dbReference>
<dbReference type="RefSeq" id="WP_012647050.1">
    <property type="nucleotide sequence ID" value="NC_011979.1"/>
</dbReference>
<dbReference type="Gene3D" id="3.40.50.280">
    <property type="entry name" value="Cobalamin-binding domain"/>
    <property type="match status" value="1"/>
</dbReference>
<dbReference type="GO" id="GO:0051539">
    <property type="term" value="F:4 iron, 4 sulfur cluster binding"/>
    <property type="evidence" value="ECO:0007669"/>
    <property type="project" value="UniProtKB-KW"/>
</dbReference>
<dbReference type="GO" id="GO:0046872">
    <property type="term" value="F:metal ion binding"/>
    <property type="evidence" value="ECO:0007669"/>
    <property type="project" value="UniProtKB-KW"/>
</dbReference>
<reference evidence="8 9" key="1">
    <citation type="submission" date="2009-01" db="EMBL/GenBank/DDBJ databases">
        <title>Complete sequence of Geobacter sp. FRC-32.</title>
        <authorList>
            <consortium name="US DOE Joint Genome Institute"/>
            <person name="Lucas S."/>
            <person name="Copeland A."/>
            <person name="Lapidus A."/>
            <person name="Glavina del Rio T."/>
            <person name="Dalin E."/>
            <person name="Tice H."/>
            <person name="Bruce D."/>
            <person name="Goodwin L."/>
            <person name="Pitluck S."/>
            <person name="Saunders E."/>
            <person name="Brettin T."/>
            <person name="Detter J.C."/>
            <person name="Han C."/>
            <person name="Larimer F."/>
            <person name="Land M."/>
            <person name="Hauser L."/>
            <person name="Kyrpides N."/>
            <person name="Ovchinnikova G."/>
            <person name="Kostka J."/>
            <person name="Richardson P."/>
        </authorList>
    </citation>
    <scope>NUCLEOTIDE SEQUENCE [LARGE SCALE GENOMIC DNA]</scope>
    <source>
        <strain evidence="9">DSM 22248 / JCM 15807 / FRC-32</strain>
    </source>
</reference>
<dbReference type="AlphaFoldDB" id="B9M855"/>
<dbReference type="eggNOG" id="COG1032">
    <property type="taxonomic scope" value="Bacteria"/>
</dbReference>
<dbReference type="Pfam" id="PF02310">
    <property type="entry name" value="B12-binding"/>
    <property type="match status" value="1"/>
</dbReference>
<dbReference type="SUPFAM" id="SSF102114">
    <property type="entry name" value="Radical SAM enzymes"/>
    <property type="match status" value="1"/>
</dbReference>
<accession>B9M855</accession>
<dbReference type="GO" id="GO:0031419">
    <property type="term" value="F:cobalamin binding"/>
    <property type="evidence" value="ECO:0007669"/>
    <property type="project" value="InterPro"/>
</dbReference>
<dbReference type="GO" id="GO:0003824">
    <property type="term" value="F:catalytic activity"/>
    <property type="evidence" value="ECO:0007669"/>
    <property type="project" value="InterPro"/>
</dbReference>
<dbReference type="GO" id="GO:0005829">
    <property type="term" value="C:cytosol"/>
    <property type="evidence" value="ECO:0007669"/>
    <property type="project" value="TreeGrafter"/>
</dbReference>
<dbReference type="Proteomes" id="UP000007721">
    <property type="component" value="Chromosome"/>
</dbReference>
<evidence type="ECO:0000259" key="7">
    <source>
        <dbReference type="PROSITE" id="PS51918"/>
    </source>
</evidence>
<gene>
    <name evidence="8" type="ordered locus">Geob_1964</name>
</gene>
<dbReference type="HOGENOM" id="CLU_021572_1_1_7"/>
<evidence type="ECO:0000313" key="9">
    <source>
        <dbReference type="Proteomes" id="UP000007721"/>
    </source>
</evidence>
<feature type="domain" description="B12-binding" evidence="6">
    <location>
        <begin position="1"/>
        <end position="135"/>
    </location>
</feature>
<evidence type="ECO:0000256" key="3">
    <source>
        <dbReference type="ARBA" id="ARBA00022723"/>
    </source>
</evidence>
<dbReference type="CDD" id="cd02068">
    <property type="entry name" value="radical_SAM_B12_BD"/>
    <property type="match status" value="1"/>
</dbReference>
<dbReference type="SMART" id="SM00729">
    <property type="entry name" value="Elp3"/>
    <property type="match status" value="1"/>
</dbReference>
<dbReference type="PROSITE" id="PS51918">
    <property type="entry name" value="RADICAL_SAM"/>
    <property type="match status" value="1"/>
</dbReference>
<dbReference type="InterPro" id="IPR006158">
    <property type="entry name" value="Cobalamin-bd"/>
</dbReference>
<dbReference type="KEGG" id="geo:Geob_1964"/>
<evidence type="ECO:0000256" key="4">
    <source>
        <dbReference type="ARBA" id="ARBA00023004"/>
    </source>
</evidence>
<dbReference type="SFLD" id="SFLDG01123">
    <property type="entry name" value="methyltransferase_(Class_B)"/>
    <property type="match status" value="1"/>
</dbReference>
<dbReference type="SFLD" id="SFLDG01082">
    <property type="entry name" value="B12-binding_domain_containing"/>
    <property type="match status" value="1"/>
</dbReference>
<dbReference type="InterPro" id="IPR007197">
    <property type="entry name" value="rSAM"/>
</dbReference>
<dbReference type="EMBL" id="CP001390">
    <property type="protein sequence ID" value="ACM20321.1"/>
    <property type="molecule type" value="Genomic_DNA"/>
</dbReference>
<keyword evidence="2" id="KW-0949">S-adenosyl-L-methionine</keyword>
<dbReference type="InterPro" id="IPR006638">
    <property type="entry name" value="Elp3/MiaA/NifB-like_rSAM"/>
</dbReference>
<protein>
    <submittedName>
        <fullName evidence="8">Radical SAM domain iron-sulfur cluster-binding oxidoreductase with cobamide-binding-like domain, DUF4080-containing</fullName>
    </submittedName>
</protein>